<dbReference type="Proteomes" id="UP000236291">
    <property type="component" value="Unassembled WGS sequence"/>
</dbReference>
<reference evidence="1 2" key="1">
    <citation type="journal article" date="2014" name="Am. J. Bot.">
        <title>Genome assembly and annotation for red clover (Trifolium pratense; Fabaceae).</title>
        <authorList>
            <person name="Istvanek J."/>
            <person name="Jaros M."/>
            <person name="Krenek A."/>
            <person name="Repkova J."/>
        </authorList>
    </citation>
    <scope>NUCLEOTIDE SEQUENCE [LARGE SCALE GENOMIC DNA]</scope>
    <source>
        <strain evidence="2">cv. Tatra</strain>
        <tissue evidence="1">Young leaves</tissue>
    </source>
</reference>
<name>A0A2K3KTD6_TRIPR</name>
<proteinExistence type="predicted"/>
<evidence type="ECO:0000313" key="2">
    <source>
        <dbReference type="Proteomes" id="UP000236291"/>
    </source>
</evidence>
<organism evidence="1 2">
    <name type="scientific">Trifolium pratense</name>
    <name type="common">Red clover</name>
    <dbReference type="NCBI Taxonomy" id="57577"/>
    <lineage>
        <taxon>Eukaryota</taxon>
        <taxon>Viridiplantae</taxon>
        <taxon>Streptophyta</taxon>
        <taxon>Embryophyta</taxon>
        <taxon>Tracheophyta</taxon>
        <taxon>Spermatophyta</taxon>
        <taxon>Magnoliopsida</taxon>
        <taxon>eudicotyledons</taxon>
        <taxon>Gunneridae</taxon>
        <taxon>Pentapetalae</taxon>
        <taxon>rosids</taxon>
        <taxon>fabids</taxon>
        <taxon>Fabales</taxon>
        <taxon>Fabaceae</taxon>
        <taxon>Papilionoideae</taxon>
        <taxon>50 kb inversion clade</taxon>
        <taxon>NPAAA clade</taxon>
        <taxon>Hologalegina</taxon>
        <taxon>IRL clade</taxon>
        <taxon>Trifolieae</taxon>
        <taxon>Trifolium</taxon>
    </lineage>
</organism>
<comment type="caution">
    <text evidence="1">The sequence shown here is derived from an EMBL/GenBank/DDBJ whole genome shotgun (WGS) entry which is preliminary data.</text>
</comment>
<gene>
    <name evidence="1" type="ORF">L195_g064490</name>
</gene>
<evidence type="ECO:0000313" key="1">
    <source>
        <dbReference type="EMBL" id="PNX69557.1"/>
    </source>
</evidence>
<reference evidence="1 2" key="2">
    <citation type="journal article" date="2017" name="Front. Plant Sci.">
        <title>Gene Classification and Mining of Molecular Markers Useful in Red Clover (Trifolium pratense) Breeding.</title>
        <authorList>
            <person name="Istvanek J."/>
            <person name="Dluhosova J."/>
            <person name="Dluhos P."/>
            <person name="Patkova L."/>
            <person name="Nedelnik J."/>
            <person name="Repkova J."/>
        </authorList>
    </citation>
    <scope>NUCLEOTIDE SEQUENCE [LARGE SCALE GENOMIC DNA]</scope>
    <source>
        <strain evidence="2">cv. Tatra</strain>
        <tissue evidence="1">Young leaves</tissue>
    </source>
</reference>
<dbReference type="AlphaFoldDB" id="A0A2K3KTD6"/>
<sequence length="50" mass="5663">MLLSFLHSYNYEITKHTEHGSQSRAIPVERRGAELCRDGMGWSDTAKLLG</sequence>
<feature type="non-terminal residue" evidence="1">
    <location>
        <position position="50"/>
    </location>
</feature>
<dbReference type="EMBL" id="ASHM01252258">
    <property type="protein sequence ID" value="PNX69557.1"/>
    <property type="molecule type" value="Genomic_DNA"/>
</dbReference>
<accession>A0A2K3KTD6</accession>
<protein>
    <submittedName>
        <fullName evidence="1">Uncharacterized protein</fullName>
    </submittedName>
</protein>